<evidence type="ECO:0000313" key="1">
    <source>
        <dbReference type="EMBL" id="AKP44836.1"/>
    </source>
</evidence>
<gene>
    <name evidence="1" type="ORF">CDIF1296T_phi162</name>
</gene>
<proteinExistence type="predicted"/>
<dbReference type="EMBL" id="CP011970">
    <property type="protein sequence ID" value="AKP44836.1"/>
    <property type="molecule type" value="Genomic_DNA"/>
</dbReference>
<evidence type="ECO:0000313" key="2">
    <source>
        <dbReference type="Proteomes" id="UP001510562"/>
    </source>
</evidence>
<dbReference type="Proteomes" id="UP001510562">
    <property type="component" value="Chromosome"/>
</dbReference>
<keyword evidence="2" id="KW-1185">Reference proteome</keyword>
<protein>
    <submittedName>
        <fullName evidence="1">Uncharacterized protein</fullName>
    </submittedName>
</protein>
<organism evidence="1 2">
    <name type="scientific">Clostridioides difficile ATCC 9689 = DSM 1296</name>
    <dbReference type="NCBI Taxonomy" id="1121308"/>
    <lineage>
        <taxon>Bacteria</taxon>
        <taxon>Bacillati</taxon>
        <taxon>Bacillota</taxon>
        <taxon>Clostridia</taxon>
        <taxon>Peptostreptococcales</taxon>
        <taxon>Peptostreptococcaceae</taxon>
        <taxon>Clostridioides</taxon>
    </lineage>
</organism>
<accession>A0ACA7UP52</accession>
<sequence length="120" mass="13842">MNKYLIGCIGNCLRSMKAIKTRFFLIDNNNIEDVTLKLCKGVEHIAPFRYKYGLANYSFGCGLSHYLDTYNLNTVNGLDLNNTHLIMLTLNDLKNIVGCKTVFDIDVEEKLLNYIKSYYR</sequence>
<reference evidence="1 2" key="1">
    <citation type="journal article" date="2015" name="Genome Announc.">
        <title>Complete Genome Sequence of the Novel Temperate Clostridium difficile Phage phiCDIF1296T.</title>
        <authorList>
            <person name="Wittmann J."/>
            <person name="Riedel T."/>
            <person name="Bunk B."/>
            <person name="Sproer C."/>
            <person name="Gronow S."/>
            <person name="Overmann J."/>
        </authorList>
    </citation>
    <scope>NUCLEOTIDE SEQUENCE [LARGE SCALE GENOMIC DNA]</scope>
    <source>
        <strain evidence="2">ATCC 9689 / DSM 1296 / BCRC 10642 / JCM 1296 / NCIMB 10666 / NCTC 11209 / 90556-M6S</strain>
    </source>
</reference>
<name>A0ACA7UP52_CLODI</name>